<name>A0A7J5UJ22_9MICO</name>
<dbReference type="AlphaFoldDB" id="A0A7J5UJ22"/>
<dbReference type="Proteomes" id="UP000451860">
    <property type="component" value="Unassembled WGS sequence"/>
</dbReference>
<feature type="signal peptide" evidence="1">
    <location>
        <begin position="1"/>
        <end position="23"/>
    </location>
</feature>
<organism evidence="2 3">
    <name type="scientific">Georgenia thermotolerans</name>
    <dbReference type="NCBI Taxonomy" id="527326"/>
    <lineage>
        <taxon>Bacteria</taxon>
        <taxon>Bacillati</taxon>
        <taxon>Actinomycetota</taxon>
        <taxon>Actinomycetes</taxon>
        <taxon>Micrococcales</taxon>
        <taxon>Bogoriellaceae</taxon>
        <taxon>Georgenia</taxon>
    </lineage>
</organism>
<dbReference type="EMBL" id="WHJE01000199">
    <property type="protein sequence ID" value="KAE8762306.1"/>
    <property type="molecule type" value="Genomic_DNA"/>
</dbReference>
<reference evidence="2 3" key="1">
    <citation type="submission" date="2019-10" db="EMBL/GenBank/DDBJ databases">
        <title>Georgenia wutianyii sp. nov. and Georgenia yuyongxinii sp. nov. isolated from plateau pika (Ochotona curzoniae) in the Qinghai-Tibet plateau of China.</title>
        <authorList>
            <person name="Tian Z."/>
        </authorList>
    </citation>
    <scope>NUCLEOTIDE SEQUENCE [LARGE SCALE GENOMIC DNA]</scope>
    <source>
        <strain evidence="2 3">DSM 21501</strain>
    </source>
</reference>
<comment type="caution">
    <text evidence="2">The sequence shown here is derived from an EMBL/GenBank/DDBJ whole genome shotgun (WGS) entry which is preliminary data.</text>
</comment>
<accession>A0A7J5UJ22</accession>
<dbReference type="CDD" id="cd00838">
    <property type="entry name" value="MPP_superfamily"/>
    <property type="match status" value="1"/>
</dbReference>
<dbReference type="OrthoDB" id="58809at2"/>
<keyword evidence="1" id="KW-0732">Signal</keyword>
<feature type="chain" id="PRO_5029672235" description="Calcineurin-like phosphoesterase domain-containing protein" evidence="1">
    <location>
        <begin position="24"/>
        <end position="357"/>
    </location>
</feature>
<sequence>MSRTFVGAGLALTAALAAAPASASPAQHTPAAHAAASPAQHASVGQDAFTFAVIGDVPYGAAARAAFPGQIQQMNEDDLRFVAHVGDIKDGSSECSDAYFAAVRSALDTFEHPLVYTPGDNEWVDCHRTNNGAYDPLERLATVREVFFPVPGKTLGATMPVRSQAALGLPENVAFRHNRVAFAVVNVQGSNNSLQPWTGRGLSEPTTAQLAEVEHRTAAVVEQLRTTFAEARQRHDRAVVVLTQADMFDPSQLAAAQADPAAVSGFRAIVAALAEEANRFDGPVYLVNGDSHAYAADAPLAAGSPWLGVYGTPAADDLRRVTVDGAANATGYLRFTVAPNAAGTDDVLEWEAVPFAS</sequence>
<gene>
    <name evidence="2" type="ORF">GB883_20065</name>
</gene>
<evidence type="ECO:0000313" key="3">
    <source>
        <dbReference type="Proteomes" id="UP000451860"/>
    </source>
</evidence>
<evidence type="ECO:0000256" key="1">
    <source>
        <dbReference type="SAM" id="SignalP"/>
    </source>
</evidence>
<keyword evidence="3" id="KW-1185">Reference proteome</keyword>
<evidence type="ECO:0008006" key="4">
    <source>
        <dbReference type="Google" id="ProtNLM"/>
    </source>
</evidence>
<dbReference type="InterPro" id="IPR029052">
    <property type="entry name" value="Metallo-depent_PP-like"/>
</dbReference>
<proteinExistence type="predicted"/>
<dbReference type="SUPFAM" id="SSF56300">
    <property type="entry name" value="Metallo-dependent phosphatases"/>
    <property type="match status" value="1"/>
</dbReference>
<evidence type="ECO:0000313" key="2">
    <source>
        <dbReference type="EMBL" id="KAE8762306.1"/>
    </source>
</evidence>
<protein>
    <recommendedName>
        <fullName evidence="4">Calcineurin-like phosphoesterase domain-containing protein</fullName>
    </recommendedName>
</protein>